<evidence type="ECO:0000256" key="1">
    <source>
        <dbReference type="SAM" id="MobiDB-lite"/>
    </source>
</evidence>
<keyword evidence="3" id="KW-1185">Reference proteome</keyword>
<comment type="caution">
    <text evidence="2">The sequence shown here is derived from an EMBL/GenBank/DDBJ whole genome shotgun (WGS) entry which is preliminary data.</text>
</comment>
<evidence type="ECO:0000313" key="2">
    <source>
        <dbReference type="EMBL" id="MCQ8242435.1"/>
    </source>
</evidence>
<proteinExistence type="predicted"/>
<protein>
    <submittedName>
        <fullName evidence="2">Uncharacterized protein</fullName>
    </submittedName>
</protein>
<dbReference type="EMBL" id="JAMZEJ010000011">
    <property type="protein sequence ID" value="MCQ8242435.1"/>
    <property type="molecule type" value="Genomic_DNA"/>
</dbReference>
<evidence type="ECO:0000313" key="3">
    <source>
        <dbReference type="Proteomes" id="UP001524547"/>
    </source>
</evidence>
<dbReference type="RefSeq" id="WP_422921186.1">
    <property type="nucleotide sequence ID" value="NZ_JAMZEJ010000011.1"/>
</dbReference>
<gene>
    <name evidence="2" type="ORF">NFI88_16500</name>
</gene>
<organism evidence="2 3">
    <name type="scientific">Rhizosaccharibacter radicis</name>
    <dbReference type="NCBI Taxonomy" id="2782605"/>
    <lineage>
        <taxon>Bacteria</taxon>
        <taxon>Pseudomonadati</taxon>
        <taxon>Pseudomonadota</taxon>
        <taxon>Alphaproteobacteria</taxon>
        <taxon>Acetobacterales</taxon>
        <taxon>Acetobacteraceae</taxon>
        <taxon>Rhizosaccharibacter</taxon>
    </lineage>
</organism>
<name>A0ABT1W1U8_9PROT</name>
<feature type="region of interest" description="Disordered" evidence="1">
    <location>
        <begin position="1"/>
        <end position="27"/>
    </location>
</feature>
<reference evidence="2 3" key="1">
    <citation type="submission" date="2022-06" db="EMBL/GenBank/DDBJ databases">
        <title>Rhizosaccharibacter gen. nov. sp. nov. KSS12, endophytic bacteria isolated from sugarcane.</title>
        <authorList>
            <person name="Pitiwittayakul N."/>
        </authorList>
    </citation>
    <scope>NUCLEOTIDE SEQUENCE [LARGE SCALE GENOMIC DNA]</scope>
    <source>
        <strain evidence="2 3">KSS12</strain>
    </source>
</reference>
<dbReference type="Proteomes" id="UP001524547">
    <property type="component" value="Unassembled WGS sequence"/>
</dbReference>
<accession>A0ABT1W1U8</accession>
<sequence length="168" mass="18142">MAMARLGAEQEDGQDSPNDGLTWRQRGPAIVRRRRMEALSEPERFAVRLMRTALGDAAPDPAMPAVRLARPDDPLVTRDERGLLHAVAAAQRRDDAVMDNYLVRMAPGGAARARLADAVRALAGLLAASGRVVASPQIMCWSLPAAALTVARLHGHDTSMIPIAWPPR</sequence>